<dbReference type="RefSeq" id="WP_169656358.1">
    <property type="nucleotide sequence ID" value="NZ_JABANE010000018.1"/>
</dbReference>
<keyword evidence="2" id="KW-0472">Membrane</keyword>
<evidence type="ECO:0000313" key="5">
    <source>
        <dbReference type="EMBL" id="NME68044.1"/>
    </source>
</evidence>
<feature type="signal peptide" evidence="4">
    <location>
        <begin position="1"/>
        <end position="19"/>
    </location>
</feature>
<reference evidence="5 6" key="1">
    <citation type="submission" date="2020-04" db="EMBL/GenBank/DDBJ databases">
        <title>Flammeovirga sp. SR4, a novel species isolated from seawater.</title>
        <authorList>
            <person name="Wang X."/>
        </authorList>
    </citation>
    <scope>NUCLEOTIDE SEQUENCE [LARGE SCALE GENOMIC DNA]</scope>
    <source>
        <strain evidence="5 6">ATCC 23126</strain>
    </source>
</reference>
<feature type="chain" id="PRO_5030602315" description="TonB-dependent receptor" evidence="4">
    <location>
        <begin position="20"/>
        <end position="700"/>
    </location>
</feature>
<protein>
    <recommendedName>
        <fullName evidence="7">TonB-dependent receptor</fullName>
    </recommendedName>
</protein>
<evidence type="ECO:0008006" key="7">
    <source>
        <dbReference type="Google" id="ProtNLM"/>
    </source>
</evidence>
<dbReference type="Gene3D" id="2.40.170.20">
    <property type="entry name" value="TonB-dependent receptor, beta-barrel domain"/>
    <property type="match status" value="1"/>
</dbReference>
<dbReference type="AlphaFoldDB" id="A0A7X9RTV2"/>
<proteinExistence type="predicted"/>
<keyword evidence="4" id="KW-0732">Signal</keyword>
<name>A0A7X9RTV2_9BACT</name>
<comment type="subcellular location">
    <subcellularLocation>
        <location evidence="1">Cell outer membrane</location>
    </subcellularLocation>
</comment>
<dbReference type="SUPFAM" id="SSF56935">
    <property type="entry name" value="Porins"/>
    <property type="match status" value="1"/>
</dbReference>
<dbReference type="Proteomes" id="UP000576082">
    <property type="component" value="Unassembled WGS sequence"/>
</dbReference>
<evidence type="ECO:0000256" key="1">
    <source>
        <dbReference type="ARBA" id="ARBA00004442"/>
    </source>
</evidence>
<organism evidence="5 6">
    <name type="scientific">Flammeovirga aprica JL-4</name>
    <dbReference type="NCBI Taxonomy" id="694437"/>
    <lineage>
        <taxon>Bacteria</taxon>
        <taxon>Pseudomonadati</taxon>
        <taxon>Bacteroidota</taxon>
        <taxon>Cytophagia</taxon>
        <taxon>Cytophagales</taxon>
        <taxon>Flammeovirgaceae</taxon>
        <taxon>Flammeovirga</taxon>
    </lineage>
</organism>
<dbReference type="EMBL" id="JABANE010000018">
    <property type="protein sequence ID" value="NME68044.1"/>
    <property type="molecule type" value="Genomic_DNA"/>
</dbReference>
<sequence>MKFFNILFLFNLLSLVTLAYEPDSLNLNADTTEFKTSNAFLINESNYETFNNSFITGNATGVIRNQNNPQLMMDGIPINPYFTNNTHYNEFLGPMHLLAYDIQSLEMNTLENNNQIVSGNFNNAINFNTYDIQLGENAPKFEVNNLTSLEYQNSDTLGYSTVFNFKAEKSYDKFGYRLSLNNGYQDDYIVENGLQRFGGNIKLKHQLSERILLNGFIDYTNLKGLNRTEEKSAMLSKRLLSYLGTDISVTDALSLKSKYSINHVTDNAFRSITQSELYSYEGRIFDSFSSQNDYGYKSSFFDIGLQFNKINPKNNLFHWSAGFSQNKTKYSMNTQEKRYLYGSDNVVRQSSKLNPEEKENTFYAKVKIQRNFYSISYLINHTNYNYDLSFISENNKSFTNQLLSLKLDLIKNKQHKVVNTLGIEATYGKLANYYFTPYINSQNFDDRIIENINDNIEFNLLSSFLGNTLHLRASYYQKIYDDYQGTISYYVPNGSSFSKSIIVNDNLGKMKQSGYELIANAKILKNAATDWSMGFTYSNNVIELQTNQDLYPIVMDATVQNNLFTITNSFRLNNLQFFIEFEGKNGADIHLYKNNISGALPYAHGEDKIVTGVNNWAVPSVETIEEIYNYIPETNYFILKNIGVNYKINSHKSNNQYTIGLQYNRMRRFHYYVKNAELYSEHFQKPSFFDTVSLSLKAQF</sequence>
<dbReference type="GO" id="GO:0009279">
    <property type="term" value="C:cell outer membrane"/>
    <property type="evidence" value="ECO:0007669"/>
    <property type="project" value="UniProtKB-SubCell"/>
</dbReference>
<accession>A0A7X9RTV2</accession>
<evidence type="ECO:0000256" key="2">
    <source>
        <dbReference type="ARBA" id="ARBA00023136"/>
    </source>
</evidence>
<keyword evidence="6" id="KW-1185">Reference proteome</keyword>
<comment type="caution">
    <text evidence="5">The sequence shown here is derived from an EMBL/GenBank/DDBJ whole genome shotgun (WGS) entry which is preliminary data.</text>
</comment>
<dbReference type="InterPro" id="IPR036942">
    <property type="entry name" value="Beta-barrel_TonB_sf"/>
</dbReference>
<evidence type="ECO:0000256" key="3">
    <source>
        <dbReference type="ARBA" id="ARBA00023237"/>
    </source>
</evidence>
<evidence type="ECO:0000313" key="6">
    <source>
        <dbReference type="Proteomes" id="UP000576082"/>
    </source>
</evidence>
<evidence type="ECO:0000256" key="4">
    <source>
        <dbReference type="SAM" id="SignalP"/>
    </source>
</evidence>
<keyword evidence="3" id="KW-0998">Cell outer membrane</keyword>
<gene>
    <name evidence="5" type="ORF">HHU12_08740</name>
</gene>